<evidence type="ECO:0000313" key="1">
    <source>
        <dbReference type="EMBL" id="HEA17681.1"/>
    </source>
</evidence>
<proteinExistence type="predicted"/>
<reference evidence="1" key="1">
    <citation type="journal article" date="2020" name="mSystems">
        <title>Genome- and Community-Level Interaction Insights into Carbon Utilization and Element Cycling Functions of Hydrothermarchaeota in Hydrothermal Sediment.</title>
        <authorList>
            <person name="Zhou Z."/>
            <person name="Liu Y."/>
            <person name="Xu W."/>
            <person name="Pan J."/>
            <person name="Luo Z.H."/>
            <person name="Li M."/>
        </authorList>
    </citation>
    <scope>NUCLEOTIDE SEQUENCE [LARGE SCALE GENOMIC DNA]</scope>
    <source>
        <strain evidence="1">HyVt-346</strain>
    </source>
</reference>
<dbReference type="RefSeq" id="WP_304183310.1">
    <property type="nucleotide sequence ID" value="NZ_DRGM01000155.1"/>
</dbReference>
<dbReference type="Gene3D" id="3.40.630.30">
    <property type="match status" value="1"/>
</dbReference>
<dbReference type="InterPro" id="IPR016181">
    <property type="entry name" value="Acyl_CoA_acyltransferase"/>
</dbReference>
<dbReference type="PANTHER" id="PTHR47017:SF1">
    <property type="entry name" value="ACYL-COA"/>
    <property type="match status" value="1"/>
</dbReference>
<sequence length="380" mass="43897">MTALRHRWLASISEIDADVWQSFFADNPFTDHAFLFALEQSQCVSAATGWQPYHLAVYQNDTLVALAPGYLKSHSYGEYVFDWAWAEAYQQHGLDYYPKWLCGAPFSPIEGPRIAVDYAQPEQIYQYITALLTAHCQQQGWSGWHINFCTQQQASHLTAQQGMHRIGVQFQWQNQGYADFDDFLAQLTARKRKALKKERSKIAQQNITIKWLQGEQITLAVMSQFCEFYQRTYLKRSGHLGYLSHDFFVLLHALMADKLVIMHAIRDGEVIAATLSFKSNNTLYGRYWGALEEVDCLHFELCYYQGIEYCINQQLSCFHSGAQGEHKIARGFAPVFTHSVHHVLDADFSPAIADYLQREQQHLRIYHRQCTELLPFKNAV</sequence>
<dbReference type="InterPro" id="IPR007434">
    <property type="entry name" value="FemAB-like"/>
</dbReference>
<dbReference type="Pfam" id="PF04339">
    <property type="entry name" value="FemAB_like"/>
    <property type="match status" value="1"/>
</dbReference>
<dbReference type="Proteomes" id="UP000886188">
    <property type="component" value="Unassembled WGS sequence"/>
</dbReference>
<dbReference type="AlphaFoldDB" id="A0A7V1D0H3"/>
<accession>A0A7V1D0H3</accession>
<comment type="caution">
    <text evidence="1">The sequence shown here is derived from an EMBL/GenBank/DDBJ whole genome shotgun (WGS) entry which is preliminary data.</text>
</comment>
<dbReference type="SUPFAM" id="SSF55729">
    <property type="entry name" value="Acyl-CoA N-acyltransferases (Nat)"/>
    <property type="match status" value="1"/>
</dbReference>
<gene>
    <name evidence="1" type="ORF">ENH88_14820</name>
</gene>
<dbReference type="EMBL" id="DRGM01000155">
    <property type="protein sequence ID" value="HEA17681.1"/>
    <property type="molecule type" value="Genomic_DNA"/>
</dbReference>
<organism evidence="1">
    <name type="scientific">Pseudoalteromonas prydzensis</name>
    <dbReference type="NCBI Taxonomy" id="182141"/>
    <lineage>
        <taxon>Bacteria</taxon>
        <taxon>Pseudomonadati</taxon>
        <taxon>Pseudomonadota</taxon>
        <taxon>Gammaproteobacteria</taxon>
        <taxon>Alteromonadales</taxon>
        <taxon>Pseudoalteromonadaceae</taxon>
        <taxon>Pseudoalteromonas</taxon>
    </lineage>
</organism>
<dbReference type="PANTHER" id="PTHR47017">
    <property type="entry name" value="ACYL-COA"/>
    <property type="match status" value="1"/>
</dbReference>
<name>A0A7V1D0H3_9GAMM</name>
<protein>
    <submittedName>
        <fullName evidence="1">N-acetyltransferase</fullName>
    </submittedName>
</protein>